<evidence type="ECO:0000256" key="10">
    <source>
        <dbReference type="ARBA" id="ARBA00045387"/>
    </source>
</evidence>
<dbReference type="SUPFAM" id="SSF47203">
    <property type="entry name" value="Acyl-CoA dehydrogenase C-terminal domain-like"/>
    <property type="match status" value="1"/>
</dbReference>
<dbReference type="Gene3D" id="2.40.110.10">
    <property type="entry name" value="Butyryl-CoA Dehydrogenase, subunit A, domain 2"/>
    <property type="match status" value="1"/>
</dbReference>
<dbReference type="GO" id="GO:0050660">
    <property type="term" value="F:flavin adenine dinucleotide binding"/>
    <property type="evidence" value="ECO:0007669"/>
    <property type="project" value="InterPro"/>
</dbReference>
<dbReference type="PANTHER" id="PTHR43884:SF12">
    <property type="entry name" value="ISOVALERYL-COA DEHYDROGENASE, MITOCHONDRIAL-RELATED"/>
    <property type="match status" value="1"/>
</dbReference>
<protein>
    <recommendedName>
        <fullName evidence="9">Short-chain specific acyl-CoA dehydrogenase, mitochondrial</fullName>
        <ecNumber evidence="4">1.3.8.1</ecNumber>
    </recommendedName>
    <alternativeName>
        <fullName evidence="8">Butyryl-CoA dehydrogenase</fullName>
    </alternativeName>
</protein>
<comment type="caution">
    <text evidence="18">The sequence shown here is derived from an EMBL/GenBank/DDBJ whole genome shotgun (WGS) entry which is preliminary data.</text>
</comment>
<evidence type="ECO:0000256" key="1">
    <source>
        <dbReference type="ARBA" id="ARBA00001974"/>
    </source>
</evidence>
<evidence type="ECO:0000313" key="19">
    <source>
        <dbReference type="Proteomes" id="UP001174909"/>
    </source>
</evidence>
<dbReference type="Gene3D" id="1.10.540.10">
    <property type="entry name" value="Acyl-CoA dehydrogenase/oxidase, N-terminal domain"/>
    <property type="match status" value="1"/>
</dbReference>
<evidence type="ECO:0000256" key="5">
    <source>
        <dbReference type="ARBA" id="ARBA00022630"/>
    </source>
</evidence>
<dbReference type="Pfam" id="PF02770">
    <property type="entry name" value="Acyl-CoA_dh_M"/>
    <property type="match status" value="1"/>
</dbReference>
<feature type="domain" description="Acyl-CoA dehydrogenase/oxidase C-terminal" evidence="15">
    <location>
        <begin position="230"/>
        <end position="363"/>
    </location>
</feature>
<evidence type="ECO:0000256" key="12">
    <source>
        <dbReference type="ARBA" id="ARBA00049192"/>
    </source>
</evidence>
<evidence type="ECO:0000256" key="14">
    <source>
        <dbReference type="RuleBase" id="RU362125"/>
    </source>
</evidence>
<comment type="catalytic activity">
    <reaction evidence="13">
        <text>butanoyl-CoA + oxidized [electron-transfer flavoprotein] + H(+) = (2E)-butenoyl-CoA + reduced [electron-transfer flavoprotein]</text>
        <dbReference type="Rhea" id="RHEA:24004"/>
        <dbReference type="Rhea" id="RHEA-COMP:10685"/>
        <dbReference type="Rhea" id="RHEA-COMP:10686"/>
        <dbReference type="ChEBI" id="CHEBI:15378"/>
        <dbReference type="ChEBI" id="CHEBI:57332"/>
        <dbReference type="ChEBI" id="CHEBI:57371"/>
        <dbReference type="ChEBI" id="CHEBI:57692"/>
        <dbReference type="ChEBI" id="CHEBI:58307"/>
        <dbReference type="EC" id="1.3.8.1"/>
    </reaction>
    <physiologicalReaction direction="left-to-right" evidence="13">
        <dbReference type="Rhea" id="RHEA:24005"/>
    </physiologicalReaction>
</comment>
<dbReference type="PROSITE" id="PS00072">
    <property type="entry name" value="ACYL_COA_DH_1"/>
    <property type="match status" value="1"/>
</dbReference>
<evidence type="ECO:0000259" key="17">
    <source>
        <dbReference type="Pfam" id="PF02771"/>
    </source>
</evidence>
<reference evidence="18" key="1">
    <citation type="submission" date="2023-03" db="EMBL/GenBank/DDBJ databases">
        <authorList>
            <person name="Steffen K."/>
            <person name="Cardenas P."/>
        </authorList>
    </citation>
    <scope>NUCLEOTIDE SEQUENCE</scope>
</reference>
<keyword evidence="19" id="KW-1185">Reference proteome</keyword>
<evidence type="ECO:0000256" key="3">
    <source>
        <dbReference type="ARBA" id="ARBA00009347"/>
    </source>
</evidence>
<keyword evidence="7 14" id="KW-0560">Oxidoreductase</keyword>
<dbReference type="AlphaFoldDB" id="A0AA35RK82"/>
<evidence type="ECO:0000256" key="8">
    <source>
        <dbReference type="ARBA" id="ARBA00031895"/>
    </source>
</evidence>
<evidence type="ECO:0000256" key="2">
    <source>
        <dbReference type="ARBA" id="ARBA00005198"/>
    </source>
</evidence>
<dbReference type="SUPFAM" id="SSF56645">
    <property type="entry name" value="Acyl-CoA dehydrogenase NM domain-like"/>
    <property type="match status" value="1"/>
</dbReference>
<proteinExistence type="inferred from homology"/>
<dbReference type="InterPro" id="IPR006091">
    <property type="entry name" value="Acyl-CoA_Oxase/DH_mid-dom"/>
</dbReference>
<dbReference type="InterPro" id="IPR009100">
    <property type="entry name" value="AcylCoA_DH/oxidase_NM_dom_sf"/>
</dbReference>
<dbReference type="Gene3D" id="1.20.140.10">
    <property type="entry name" value="Butyryl-CoA Dehydrogenase, subunit A, domain 3"/>
    <property type="match status" value="1"/>
</dbReference>
<evidence type="ECO:0000259" key="16">
    <source>
        <dbReference type="Pfam" id="PF02770"/>
    </source>
</evidence>
<comment type="pathway">
    <text evidence="2">Lipid metabolism; mitochondrial fatty acid beta-oxidation.</text>
</comment>
<dbReference type="InterPro" id="IPR046373">
    <property type="entry name" value="Acyl-CoA_Oxase/DH_mid-dom_sf"/>
</dbReference>
<gene>
    <name evidence="18" type="ORF">GBAR_LOCUS8100</name>
</gene>
<evidence type="ECO:0000256" key="11">
    <source>
        <dbReference type="ARBA" id="ARBA00048499"/>
    </source>
</evidence>
<dbReference type="FunFam" id="2.40.110.10:FF:000001">
    <property type="entry name" value="Acyl-CoA dehydrogenase, mitochondrial"/>
    <property type="match status" value="1"/>
</dbReference>
<feature type="domain" description="Acyl-CoA oxidase/dehydrogenase middle" evidence="16">
    <location>
        <begin position="123"/>
        <end position="218"/>
    </location>
</feature>
<dbReference type="InterPro" id="IPR037069">
    <property type="entry name" value="AcylCoA_DH/ox_N_sf"/>
</dbReference>
<comment type="similarity">
    <text evidence="3 14">Belongs to the acyl-CoA dehydrogenase family.</text>
</comment>
<feature type="domain" description="Acyl-CoA dehydrogenase/oxidase N-terminal" evidence="17">
    <location>
        <begin position="7"/>
        <end position="119"/>
    </location>
</feature>
<evidence type="ECO:0000256" key="6">
    <source>
        <dbReference type="ARBA" id="ARBA00022827"/>
    </source>
</evidence>
<evidence type="ECO:0000256" key="13">
    <source>
        <dbReference type="ARBA" id="ARBA00050758"/>
    </source>
</evidence>
<evidence type="ECO:0000256" key="9">
    <source>
        <dbReference type="ARBA" id="ARBA00044204"/>
    </source>
</evidence>
<dbReference type="InterPro" id="IPR013786">
    <property type="entry name" value="AcylCoA_DH/ox_N"/>
</dbReference>
<dbReference type="EC" id="1.3.8.1" evidence="4"/>
<evidence type="ECO:0000256" key="7">
    <source>
        <dbReference type="ARBA" id="ARBA00023002"/>
    </source>
</evidence>
<dbReference type="PIRSF" id="PIRSF016578">
    <property type="entry name" value="HsaA"/>
    <property type="match status" value="1"/>
</dbReference>
<dbReference type="Proteomes" id="UP001174909">
    <property type="component" value="Unassembled WGS sequence"/>
</dbReference>
<dbReference type="InterPro" id="IPR006089">
    <property type="entry name" value="Acyl-CoA_DH_CS"/>
</dbReference>
<dbReference type="EMBL" id="CASHTH010001203">
    <property type="protein sequence ID" value="CAI8012649.1"/>
    <property type="molecule type" value="Genomic_DNA"/>
</dbReference>
<accession>A0AA35RK82</accession>
<organism evidence="18 19">
    <name type="scientific">Geodia barretti</name>
    <name type="common">Barrett's horny sponge</name>
    <dbReference type="NCBI Taxonomy" id="519541"/>
    <lineage>
        <taxon>Eukaryota</taxon>
        <taxon>Metazoa</taxon>
        <taxon>Porifera</taxon>
        <taxon>Demospongiae</taxon>
        <taxon>Heteroscleromorpha</taxon>
        <taxon>Tetractinellida</taxon>
        <taxon>Astrophorina</taxon>
        <taxon>Geodiidae</taxon>
        <taxon>Geodia</taxon>
    </lineage>
</organism>
<keyword evidence="5 14" id="KW-0285">Flavoprotein</keyword>
<evidence type="ECO:0000259" key="15">
    <source>
        <dbReference type="Pfam" id="PF00441"/>
    </source>
</evidence>
<comment type="catalytic activity">
    <reaction evidence="11">
        <text>pentanoyl-CoA + oxidized [electron-transfer flavoprotein] + H(+) = (2E)-pentenoyl-CoA + reduced [electron-transfer flavoprotein]</text>
        <dbReference type="Rhea" id="RHEA:43456"/>
        <dbReference type="Rhea" id="RHEA-COMP:10685"/>
        <dbReference type="Rhea" id="RHEA-COMP:10686"/>
        <dbReference type="ChEBI" id="CHEBI:15378"/>
        <dbReference type="ChEBI" id="CHEBI:57389"/>
        <dbReference type="ChEBI" id="CHEBI:57692"/>
        <dbReference type="ChEBI" id="CHEBI:58307"/>
        <dbReference type="ChEBI" id="CHEBI:86160"/>
    </reaction>
    <physiologicalReaction direction="left-to-right" evidence="11">
        <dbReference type="Rhea" id="RHEA:43457"/>
    </physiologicalReaction>
</comment>
<comment type="function">
    <text evidence="10">Short-chain specific acyl-CoA dehydrogenase is one of the acyl-CoA dehydrogenases that catalyze the first step of mitochondrial fatty acid beta-oxidation, an aerobic process breaking down fatty acids into acetyl-CoA and allowing the production of energy from fats. The first step of fatty acid beta-oxidation consists in the removal of one hydrogen from C-2 and C-3 of the straight-chain fatty acyl-CoA thioester, resulting in the formation of trans-2-enoyl-CoA. Among the different mitochondrial acyl-CoA dehydrogenases, short-chain specific acyl-CoA dehydrogenase acts specifically on acyl-CoAs with saturated 4 to 6 carbons long primary chains.</text>
</comment>
<dbReference type="FunFam" id="1.20.140.10:FF:000004">
    <property type="entry name" value="Acyl-CoA dehydrogenase FadE25"/>
    <property type="match status" value="1"/>
</dbReference>
<name>A0AA35RK82_GEOBA</name>
<dbReference type="InterPro" id="IPR036250">
    <property type="entry name" value="AcylCo_DH-like_C"/>
</dbReference>
<dbReference type="PANTHER" id="PTHR43884">
    <property type="entry name" value="ACYL-COA DEHYDROGENASE"/>
    <property type="match status" value="1"/>
</dbReference>
<sequence>MSGYFLSEDELLLKNTVQDFADSEIAPRAAGYDESGEFPFDNFKGMSDLGLLGLTIDEEYGGSGGTFRQLAVAVEEIARACAATSTSYIAHLSLCAQFIHMWGTEGQKRQFLPTLANGEHIGAFALTEPGSGSDAGAMRTTATRSNGSYLLNGSKTFITNAPEASVFVVLATHDRNLKTRGIDALIMEGDSEGLSVNPLKGKMGMRASSIAEVVFEDCAVSEENRMGAEGEGFRETMQVLNSSRISIAAQCVGIAQAAYEAAVSHVKQREPFGQKLAELQAIQWMIADMATQIDAARLLVMRVASMRDAGMPFVKEASMAKLFASRVAVEAADKSVQMHGGSGYLAPTPAERYYRDAKVTEILRNTALVIARVSCEMG</sequence>
<dbReference type="FunFam" id="1.10.540.10:FF:000002">
    <property type="entry name" value="Acyl-CoA dehydrogenase FadE19"/>
    <property type="match status" value="1"/>
</dbReference>
<keyword evidence="6 14" id="KW-0274">FAD</keyword>
<dbReference type="Pfam" id="PF02771">
    <property type="entry name" value="Acyl-CoA_dh_N"/>
    <property type="match status" value="1"/>
</dbReference>
<dbReference type="GO" id="GO:0016937">
    <property type="term" value="F:short-chain fatty acyl-CoA dehydrogenase activity"/>
    <property type="evidence" value="ECO:0007669"/>
    <property type="project" value="UniProtKB-EC"/>
</dbReference>
<dbReference type="InterPro" id="IPR009075">
    <property type="entry name" value="AcylCo_DH/oxidase_C"/>
</dbReference>
<dbReference type="Pfam" id="PF00441">
    <property type="entry name" value="Acyl-CoA_dh_1"/>
    <property type="match status" value="1"/>
</dbReference>
<comment type="catalytic activity">
    <reaction evidence="12">
        <text>hexanoyl-CoA + oxidized [electron-transfer flavoprotein] + H(+) = (2E)-hexenoyl-CoA + reduced [electron-transfer flavoprotein]</text>
        <dbReference type="Rhea" id="RHEA:43464"/>
        <dbReference type="Rhea" id="RHEA-COMP:10685"/>
        <dbReference type="Rhea" id="RHEA-COMP:10686"/>
        <dbReference type="ChEBI" id="CHEBI:15378"/>
        <dbReference type="ChEBI" id="CHEBI:57692"/>
        <dbReference type="ChEBI" id="CHEBI:58307"/>
        <dbReference type="ChEBI" id="CHEBI:62077"/>
        <dbReference type="ChEBI" id="CHEBI:62620"/>
    </reaction>
    <physiologicalReaction direction="left-to-right" evidence="12">
        <dbReference type="Rhea" id="RHEA:43465"/>
    </physiologicalReaction>
</comment>
<evidence type="ECO:0000313" key="18">
    <source>
        <dbReference type="EMBL" id="CAI8012649.1"/>
    </source>
</evidence>
<comment type="cofactor">
    <cofactor evidence="1 14">
        <name>FAD</name>
        <dbReference type="ChEBI" id="CHEBI:57692"/>
    </cofactor>
</comment>
<evidence type="ECO:0000256" key="4">
    <source>
        <dbReference type="ARBA" id="ARBA00012046"/>
    </source>
</evidence>